<dbReference type="InterPro" id="IPR017904">
    <property type="entry name" value="ADF/Cofilin"/>
</dbReference>
<accession>A0AAV2H4X6</accession>
<name>A0AAV2H4X6_LYMST</name>
<dbReference type="Pfam" id="PF00241">
    <property type="entry name" value="Cofilin_ADF"/>
    <property type="match status" value="1"/>
</dbReference>
<evidence type="ECO:0000313" key="4">
    <source>
        <dbReference type="EMBL" id="CAL1527552.1"/>
    </source>
</evidence>
<dbReference type="Proteomes" id="UP001497497">
    <property type="component" value="Unassembled WGS sequence"/>
</dbReference>
<proteinExistence type="inferred from homology"/>
<dbReference type="AlphaFoldDB" id="A0AAV2H4X6"/>
<dbReference type="SUPFAM" id="SSF55753">
    <property type="entry name" value="Actin depolymerizing proteins"/>
    <property type="match status" value="1"/>
</dbReference>
<evidence type="ECO:0000256" key="2">
    <source>
        <dbReference type="ARBA" id="ARBA00023203"/>
    </source>
</evidence>
<dbReference type="GO" id="GO:0003779">
    <property type="term" value="F:actin binding"/>
    <property type="evidence" value="ECO:0007669"/>
    <property type="project" value="UniProtKB-KW"/>
</dbReference>
<keyword evidence="2" id="KW-0009">Actin-binding</keyword>
<evidence type="ECO:0000313" key="5">
    <source>
        <dbReference type="Proteomes" id="UP001497497"/>
    </source>
</evidence>
<evidence type="ECO:0000259" key="3">
    <source>
        <dbReference type="PROSITE" id="PS51263"/>
    </source>
</evidence>
<protein>
    <recommendedName>
        <fullName evidence="3">ADF-H domain-containing protein</fullName>
    </recommendedName>
</protein>
<dbReference type="Gene3D" id="3.40.20.10">
    <property type="entry name" value="Severin"/>
    <property type="match status" value="1"/>
</dbReference>
<dbReference type="GO" id="GO:0015629">
    <property type="term" value="C:actin cytoskeleton"/>
    <property type="evidence" value="ECO:0007669"/>
    <property type="project" value="InterPro"/>
</dbReference>
<comment type="similarity">
    <text evidence="1">Belongs to the actin-binding proteins ADF family.</text>
</comment>
<dbReference type="InterPro" id="IPR002108">
    <property type="entry name" value="ADF-H"/>
</dbReference>
<comment type="caution">
    <text evidence="4">The sequence shown here is derived from an EMBL/GenBank/DDBJ whole genome shotgun (WGS) entry which is preliminary data.</text>
</comment>
<evidence type="ECO:0000256" key="1">
    <source>
        <dbReference type="ARBA" id="ARBA00006844"/>
    </source>
</evidence>
<dbReference type="EMBL" id="CAXITT010000019">
    <property type="protein sequence ID" value="CAL1527552.1"/>
    <property type="molecule type" value="Genomic_DNA"/>
</dbReference>
<dbReference type="CDD" id="cd11286">
    <property type="entry name" value="ADF_cofilin_like"/>
    <property type="match status" value="1"/>
</dbReference>
<dbReference type="InterPro" id="IPR029006">
    <property type="entry name" value="ADF-H/Gelsolin-like_dom_sf"/>
</dbReference>
<sequence>MASGVAVADECLRVYDEIKMGHQWLYIIYRVSEDLRSIIVEEKAGHDKTYSDFVARLKQAEAKRQCRYAVFDVRFMHNDIPQERLAFFLWSPDTATIKQKMIYTSSKQALRNKMRGIHAEIQCTEDADLTMSNILERICSKLPLIQF</sequence>
<reference evidence="4 5" key="1">
    <citation type="submission" date="2024-04" db="EMBL/GenBank/DDBJ databases">
        <authorList>
            <consortium name="Genoscope - CEA"/>
            <person name="William W."/>
        </authorList>
    </citation>
    <scope>NUCLEOTIDE SEQUENCE [LARGE SCALE GENOMIC DNA]</scope>
</reference>
<dbReference type="PRINTS" id="PR00006">
    <property type="entry name" value="COFILIN"/>
</dbReference>
<gene>
    <name evidence="4" type="ORF">GSLYS_00001729001</name>
</gene>
<dbReference type="PROSITE" id="PS51263">
    <property type="entry name" value="ADF_H"/>
    <property type="match status" value="1"/>
</dbReference>
<dbReference type="PANTHER" id="PTHR11913">
    <property type="entry name" value="COFILIN-RELATED"/>
    <property type="match status" value="1"/>
</dbReference>
<feature type="domain" description="ADF-H" evidence="3">
    <location>
        <begin position="4"/>
        <end position="139"/>
    </location>
</feature>
<dbReference type="GO" id="GO:0030042">
    <property type="term" value="P:actin filament depolymerization"/>
    <property type="evidence" value="ECO:0007669"/>
    <property type="project" value="InterPro"/>
</dbReference>
<dbReference type="SMART" id="SM00102">
    <property type="entry name" value="ADF"/>
    <property type="match status" value="1"/>
</dbReference>
<organism evidence="4 5">
    <name type="scientific">Lymnaea stagnalis</name>
    <name type="common">Great pond snail</name>
    <name type="synonym">Helix stagnalis</name>
    <dbReference type="NCBI Taxonomy" id="6523"/>
    <lineage>
        <taxon>Eukaryota</taxon>
        <taxon>Metazoa</taxon>
        <taxon>Spiralia</taxon>
        <taxon>Lophotrochozoa</taxon>
        <taxon>Mollusca</taxon>
        <taxon>Gastropoda</taxon>
        <taxon>Heterobranchia</taxon>
        <taxon>Euthyneura</taxon>
        <taxon>Panpulmonata</taxon>
        <taxon>Hygrophila</taxon>
        <taxon>Lymnaeoidea</taxon>
        <taxon>Lymnaeidae</taxon>
        <taxon>Lymnaea</taxon>
    </lineage>
</organism>
<keyword evidence="5" id="KW-1185">Reference proteome</keyword>